<sequence>MTVYFCFVNLTTTIMKMIHLALLAIFLTTSPRLFAQEEDFDVSSPVRTIFGDQPTALGGYISFGMGNAALKGHNAFAGQMRLAARINHSLSIGVAGTGFTDMIGGLNYDRLETIPDGYYIDGGYGGLLLEPVFAPDFPVHLSFPMLFGAGGVALTEDRNIYDWEDWEYDNERFAIEAAPFLILEPGVEMEINLSRFMRLGLMVSYRFTTAVRLDAGREYLMNGFHAGALLKLGVF</sequence>
<dbReference type="STRING" id="1678841.TBC1_12499"/>
<organism evidence="1">
    <name type="scientific">Lentimicrobium saccharophilum</name>
    <dbReference type="NCBI Taxonomy" id="1678841"/>
    <lineage>
        <taxon>Bacteria</taxon>
        <taxon>Pseudomonadati</taxon>
        <taxon>Bacteroidota</taxon>
        <taxon>Bacteroidia</taxon>
        <taxon>Bacteroidales</taxon>
        <taxon>Lentimicrobiaceae</taxon>
        <taxon>Lentimicrobium</taxon>
    </lineage>
</organism>
<dbReference type="EMBL" id="DF968183">
    <property type="protein sequence ID" value="GAP44688.1"/>
    <property type="molecule type" value="Genomic_DNA"/>
</dbReference>
<evidence type="ECO:0008006" key="3">
    <source>
        <dbReference type="Google" id="ProtNLM"/>
    </source>
</evidence>
<dbReference type="Proteomes" id="UP000053091">
    <property type="component" value="Unassembled WGS sequence"/>
</dbReference>
<evidence type="ECO:0000313" key="2">
    <source>
        <dbReference type="Proteomes" id="UP000053091"/>
    </source>
</evidence>
<dbReference type="AlphaFoldDB" id="A0A0S7C5X4"/>
<gene>
    <name evidence="1" type="ORF">TBC1_12499</name>
</gene>
<reference evidence="1" key="1">
    <citation type="journal article" date="2015" name="Genome Announc.">
        <title>Draft Genome Sequence of Bacteroidales Strain TBC1, a Novel Isolate from a Methanogenic Wastewater Treatment System.</title>
        <authorList>
            <person name="Tourlousse D.M."/>
            <person name="Matsuura N."/>
            <person name="Sun L."/>
            <person name="Toyonaga M."/>
            <person name="Kuroda K."/>
            <person name="Ohashi A."/>
            <person name="Cruz R."/>
            <person name="Yamaguchi T."/>
            <person name="Sekiguchi Y."/>
        </authorList>
    </citation>
    <scope>NUCLEOTIDE SEQUENCE [LARGE SCALE GENOMIC DNA]</scope>
    <source>
        <strain evidence="1">TBC1</strain>
    </source>
</reference>
<protein>
    <recommendedName>
        <fullName evidence="3">Outer membrane protein beta-barrel domain</fullName>
    </recommendedName>
</protein>
<name>A0A0S7C5X4_9BACT</name>
<proteinExistence type="predicted"/>
<evidence type="ECO:0000313" key="1">
    <source>
        <dbReference type="EMBL" id="GAP44688.1"/>
    </source>
</evidence>
<accession>A0A0S7C5X4</accession>
<keyword evidence="2" id="KW-1185">Reference proteome</keyword>